<dbReference type="EMBL" id="BNJJ01000057">
    <property type="protein sequence ID" value="GHO89933.1"/>
    <property type="molecule type" value="Genomic_DNA"/>
</dbReference>
<proteinExistence type="inferred from homology"/>
<dbReference type="PANTHER" id="PTHR30193">
    <property type="entry name" value="ABC TRANSPORTER PERMEASE PROTEIN"/>
    <property type="match status" value="1"/>
</dbReference>
<dbReference type="PANTHER" id="PTHR30193:SF1">
    <property type="entry name" value="ABC TRANSPORTER PERMEASE PROTEIN YESP-RELATED"/>
    <property type="match status" value="1"/>
</dbReference>
<evidence type="ECO:0000256" key="3">
    <source>
        <dbReference type="ARBA" id="ARBA00022475"/>
    </source>
</evidence>
<keyword evidence="2 7" id="KW-0813">Transport</keyword>
<dbReference type="Proteomes" id="UP000635565">
    <property type="component" value="Unassembled WGS sequence"/>
</dbReference>
<sequence length="325" mass="36311">MDTLTSQRSTGTARSVRPPATHRKRWSRYSNRTFYLFISPWVLGFLALTVIPLVYALVVSFTNFDGISTHWRFIGLANYAELLSTADTWYSLSRTLLYAVITVPLSVAGGLGLAILLNQRIKAVGLLRTIFYLPSIVPVVASAIMWKLILDRDAGALNAILEPFGFPVLTWLVDPYVFYALIILVLWGLGGGMVISLAGLQGVPSELREAARVDGANAWQAFRHVTLPLLSPVLFFQVVTGMIASLQTFVQPLLLSQNNGAASANAVPRSNYLYMVNVYQQFFYDNRFGFGSAMLWVLFLIVLAITLLVFRTSTFWVYYEVDRNE</sequence>
<feature type="transmembrane region" description="Helical" evidence="7">
    <location>
        <begin position="129"/>
        <end position="149"/>
    </location>
</feature>
<evidence type="ECO:0000256" key="6">
    <source>
        <dbReference type="ARBA" id="ARBA00023136"/>
    </source>
</evidence>
<gene>
    <name evidence="9" type="ORF">KSZ_79390</name>
</gene>
<organism evidence="9 10">
    <name type="scientific">Dictyobacter formicarum</name>
    <dbReference type="NCBI Taxonomy" id="2778368"/>
    <lineage>
        <taxon>Bacteria</taxon>
        <taxon>Bacillati</taxon>
        <taxon>Chloroflexota</taxon>
        <taxon>Ktedonobacteria</taxon>
        <taxon>Ktedonobacterales</taxon>
        <taxon>Dictyobacteraceae</taxon>
        <taxon>Dictyobacter</taxon>
    </lineage>
</organism>
<dbReference type="PROSITE" id="PS50928">
    <property type="entry name" value="ABC_TM1"/>
    <property type="match status" value="1"/>
</dbReference>
<dbReference type="Pfam" id="PF00528">
    <property type="entry name" value="BPD_transp_1"/>
    <property type="match status" value="1"/>
</dbReference>
<dbReference type="InterPro" id="IPR051393">
    <property type="entry name" value="ABC_transporter_permease"/>
</dbReference>
<comment type="similarity">
    <text evidence="7">Belongs to the binding-protein-dependent transport system permease family.</text>
</comment>
<evidence type="ECO:0000313" key="10">
    <source>
        <dbReference type="Proteomes" id="UP000635565"/>
    </source>
</evidence>
<feature type="transmembrane region" description="Helical" evidence="7">
    <location>
        <begin position="176"/>
        <end position="200"/>
    </location>
</feature>
<feature type="transmembrane region" description="Helical" evidence="7">
    <location>
        <begin position="33"/>
        <end position="58"/>
    </location>
</feature>
<keyword evidence="6 7" id="KW-0472">Membrane</keyword>
<evidence type="ECO:0000256" key="1">
    <source>
        <dbReference type="ARBA" id="ARBA00004651"/>
    </source>
</evidence>
<feature type="transmembrane region" description="Helical" evidence="7">
    <location>
        <begin position="96"/>
        <end position="117"/>
    </location>
</feature>
<evidence type="ECO:0000256" key="2">
    <source>
        <dbReference type="ARBA" id="ARBA00022448"/>
    </source>
</evidence>
<accession>A0ABQ3VWI3</accession>
<evidence type="ECO:0000313" key="9">
    <source>
        <dbReference type="EMBL" id="GHO89933.1"/>
    </source>
</evidence>
<dbReference type="CDD" id="cd06261">
    <property type="entry name" value="TM_PBP2"/>
    <property type="match status" value="1"/>
</dbReference>
<dbReference type="RefSeq" id="WP_201367496.1">
    <property type="nucleotide sequence ID" value="NZ_BNJJ01000057.1"/>
</dbReference>
<dbReference type="InterPro" id="IPR035906">
    <property type="entry name" value="MetI-like_sf"/>
</dbReference>
<keyword evidence="10" id="KW-1185">Reference proteome</keyword>
<keyword evidence="4 7" id="KW-0812">Transmembrane</keyword>
<comment type="subcellular location">
    <subcellularLocation>
        <location evidence="1 7">Cell membrane</location>
        <topology evidence="1 7">Multi-pass membrane protein</topology>
    </subcellularLocation>
</comment>
<evidence type="ECO:0000259" key="8">
    <source>
        <dbReference type="PROSITE" id="PS50928"/>
    </source>
</evidence>
<comment type="caution">
    <text evidence="9">The sequence shown here is derived from an EMBL/GenBank/DDBJ whole genome shotgun (WGS) entry which is preliminary data.</text>
</comment>
<dbReference type="SUPFAM" id="SSF161098">
    <property type="entry name" value="MetI-like"/>
    <property type="match status" value="1"/>
</dbReference>
<keyword evidence="3" id="KW-1003">Cell membrane</keyword>
<feature type="transmembrane region" description="Helical" evidence="7">
    <location>
        <begin position="293"/>
        <end position="319"/>
    </location>
</feature>
<dbReference type="Gene3D" id="1.10.3720.10">
    <property type="entry name" value="MetI-like"/>
    <property type="match status" value="1"/>
</dbReference>
<feature type="domain" description="ABC transmembrane type-1" evidence="8">
    <location>
        <begin position="92"/>
        <end position="309"/>
    </location>
</feature>
<dbReference type="SUPFAM" id="SSF160964">
    <property type="entry name" value="MalF N-terminal region-like"/>
    <property type="match status" value="1"/>
</dbReference>
<reference evidence="9 10" key="1">
    <citation type="journal article" date="2021" name="Int. J. Syst. Evol. Microbiol.">
        <title>Reticulibacter mediterranei gen. nov., sp. nov., within the new family Reticulibacteraceae fam. nov., and Ktedonospora formicarum gen. nov., sp. nov., Ktedonobacter robiniae sp. nov., Dictyobacter formicarum sp. nov. and Dictyobacter arantiisoli sp. nov., belonging to the class Ktedonobacteria.</title>
        <authorList>
            <person name="Yabe S."/>
            <person name="Zheng Y."/>
            <person name="Wang C.M."/>
            <person name="Sakai Y."/>
            <person name="Abe K."/>
            <person name="Yokota A."/>
            <person name="Donadio S."/>
            <person name="Cavaletti L."/>
            <person name="Monciardini P."/>
        </authorList>
    </citation>
    <scope>NUCLEOTIDE SEQUENCE [LARGE SCALE GENOMIC DNA]</scope>
    <source>
        <strain evidence="9 10">SOSP1-9</strain>
    </source>
</reference>
<protein>
    <submittedName>
        <fullName evidence="9">ABC transporter</fullName>
    </submittedName>
</protein>
<keyword evidence="5 7" id="KW-1133">Transmembrane helix</keyword>
<evidence type="ECO:0000256" key="7">
    <source>
        <dbReference type="RuleBase" id="RU363032"/>
    </source>
</evidence>
<dbReference type="InterPro" id="IPR000515">
    <property type="entry name" value="MetI-like"/>
</dbReference>
<name>A0ABQ3VWI3_9CHLR</name>
<evidence type="ECO:0000256" key="4">
    <source>
        <dbReference type="ARBA" id="ARBA00022692"/>
    </source>
</evidence>
<evidence type="ECO:0000256" key="5">
    <source>
        <dbReference type="ARBA" id="ARBA00022989"/>
    </source>
</evidence>
<feature type="transmembrane region" description="Helical" evidence="7">
    <location>
        <begin position="221"/>
        <end position="246"/>
    </location>
</feature>